<dbReference type="InterPro" id="IPR018201">
    <property type="entry name" value="Ketoacyl_synth_AS"/>
</dbReference>
<keyword evidence="1" id="KW-0596">Phosphopantetheine</keyword>
<keyword evidence="3" id="KW-0808">Transferase</keyword>
<dbReference type="GO" id="GO:0004315">
    <property type="term" value="F:3-oxoacyl-[acyl-carrier-protein] synthase activity"/>
    <property type="evidence" value="ECO:0007669"/>
    <property type="project" value="InterPro"/>
</dbReference>
<accession>C6HCN7</accession>
<dbReference type="SUPFAM" id="SSF53901">
    <property type="entry name" value="Thiolase-like"/>
    <property type="match status" value="1"/>
</dbReference>
<protein>
    <submittedName>
        <fullName evidence="5">Fatty acid synthase</fullName>
    </submittedName>
</protein>
<dbReference type="VEuPathDB" id="FungiDB:HCDG_03786"/>
<organism evidence="5 6">
    <name type="scientific">Ajellomyces capsulatus (strain H143)</name>
    <name type="common">Darling's disease fungus</name>
    <name type="synonym">Histoplasma capsulatum</name>
    <dbReference type="NCBI Taxonomy" id="544712"/>
    <lineage>
        <taxon>Eukaryota</taxon>
        <taxon>Fungi</taxon>
        <taxon>Dikarya</taxon>
        <taxon>Ascomycota</taxon>
        <taxon>Pezizomycotina</taxon>
        <taxon>Eurotiomycetes</taxon>
        <taxon>Eurotiomycetidae</taxon>
        <taxon>Onygenales</taxon>
        <taxon>Ajellomycetaceae</taxon>
        <taxon>Histoplasma</taxon>
    </lineage>
</organism>
<dbReference type="PANTHER" id="PTHR43775:SF13">
    <property type="entry name" value="POLYKETIDE SYNTHASE 1"/>
    <property type="match status" value="1"/>
</dbReference>
<dbReference type="OrthoDB" id="329835at2759"/>
<dbReference type="AlphaFoldDB" id="C6HCN7"/>
<dbReference type="PROSITE" id="PS52004">
    <property type="entry name" value="KS3_2"/>
    <property type="match status" value="1"/>
</dbReference>
<sequence length="181" mass="19653">MAHHTGEPVQCGFSCHPNPNKNGTFNIRAGYFLKEDIGLFDAPFFNLTKHEAESLDPEQRVIFECTYEALENGSITLKSLAGEQVGIFVGASLSDYDLNNYKDSENISRYNATACALSLQSNRISCHFNFKGPSMSMDTACSSSLTALHENIGSGGSTCAIVGGCHLNILPDVFISMSLQR</sequence>
<dbReference type="HOGENOM" id="CLU_000022_16_2_1"/>
<evidence type="ECO:0000256" key="1">
    <source>
        <dbReference type="ARBA" id="ARBA00022450"/>
    </source>
</evidence>
<gene>
    <name evidence="5" type="ORF">HCDG_03786</name>
</gene>
<dbReference type="SMART" id="SM00825">
    <property type="entry name" value="PKS_KS"/>
    <property type="match status" value="1"/>
</dbReference>
<dbReference type="InterPro" id="IPR020841">
    <property type="entry name" value="PKS_Beta-ketoAc_synthase_dom"/>
</dbReference>
<dbReference type="Gene3D" id="3.40.47.10">
    <property type="match status" value="1"/>
</dbReference>
<evidence type="ECO:0000313" key="6">
    <source>
        <dbReference type="Proteomes" id="UP000002624"/>
    </source>
</evidence>
<dbReference type="Pfam" id="PF00109">
    <property type="entry name" value="ketoacyl-synt"/>
    <property type="match status" value="1"/>
</dbReference>
<dbReference type="CDD" id="cd00833">
    <property type="entry name" value="PKS"/>
    <property type="match status" value="1"/>
</dbReference>
<evidence type="ECO:0000259" key="4">
    <source>
        <dbReference type="PROSITE" id="PS52004"/>
    </source>
</evidence>
<dbReference type="InterPro" id="IPR016039">
    <property type="entry name" value="Thiolase-like"/>
</dbReference>
<name>C6HCN7_AJECH</name>
<evidence type="ECO:0000313" key="5">
    <source>
        <dbReference type="EMBL" id="EER42327.1"/>
    </source>
</evidence>
<dbReference type="PANTHER" id="PTHR43775">
    <property type="entry name" value="FATTY ACID SYNTHASE"/>
    <property type="match status" value="1"/>
</dbReference>
<evidence type="ECO:0000256" key="3">
    <source>
        <dbReference type="ARBA" id="ARBA00022679"/>
    </source>
</evidence>
<dbReference type="PROSITE" id="PS00606">
    <property type="entry name" value="KS3_1"/>
    <property type="match status" value="1"/>
</dbReference>
<proteinExistence type="predicted"/>
<reference evidence="6" key="1">
    <citation type="submission" date="2009-05" db="EMBL/GenBank/DDBJ databases">
        <title>The genome sequence of Ajellomyces capsulatus strain H143.</title>
        <authorList>
            <person name="Champion M."/>
            <person name="Cuomo C.A."/>
            <person name="Ma L.-J."/>
            <person name="Henn M.R."/>
            <person name="Sil A."/>
            <person name="Goldman B."/>
            <person name="Young S.K."/>
            <person name="Kodira C.D."/>
            <person name="Zeng Q."/>
            <person name="Koehrsen M."/>
            <person name="Alvarado L."/>
            <person name="Berlin A.M."/>
            <person name="Borenstein D."/>
            <person name="Chen Z."/>
            <person name="Engels R."/>
            <person name="Freedman E."/>
            <person name="Gellesch M."/>
            <person name="Goldberg J."/>
            <person name="Griggs A."/>
            <person name="Gujja S."/>
            <person name="Heiman D.I."/>
            <person name="Hepburn T.A."/>
            <person name="Howarth C."/>
            <person name="Jen D."/>
            <person name="Larson L."/>
            <person name="Lewis B."/>
            <person name="Mehta T."/>
            <person name="Park D."/>
            <person name="Pearson M."/>
            <person name="Roberts A."/>
            <person name="Saif S."/>
            <person name="Shea T.D."/>
            <person name="Shenoy N."/>
            <person name="Sisk P."/>
            <person name="Stolte C."/>
            <person name="Sykes S."/>
            <person name="Walk T."/>
            <person name="White J."/>
            <person name="Yandava C."/>
            <person name="Klein B."/>
            <person name="McEwen J.G."/>
            <person name="Puccia R."/>
            <person name="Goldman G.H."/>
            <person name="Felipe M.S."/>
            <person name="Nino-Vega G."/>
            <person name="San-Blas G."/>
            <person name="Taylor J.W."/>
            <person name="Mendoza L."/>
            <person name="Galagan J.E."/>
            <person name="Nusbaum C."/>
            <person name="Birren B.W."/>
        </authorList>
    </citation>
    <scope>NUCLEOTIDE SEQUENCE [LARGE SCALE GENOMIC DNA]</scope>
    <source>
        <strain evidence="6">H143</strain>
    </source>
</reference>
<dbReference type="Proteomes" id="UP000002624">
    <property type="component" value="Unassembled WGS sequence"/>
</dbReference>
<dbReference type="InterPro" id="IPR014030">
    <property type="entry name" value="Ketoacyl_synth_N"/>
</dbReference>
<feature type="domain" description="Ketosynthase family 3 (KS3)" evidence="4">
    <location>
        <begin position="1"/>
        <end position="181"/>
    </location>
</feature>
<dbReference type="InterPro" id="IPR050091">
    <property type="entry name" value="PKS_NRPS_Biosynth_Enz"/>
</dbReference>
<keyword evidence="2" id="KW-0597">Phosphoprotein</keyword>
<dbReference type="GO" id="GO:0044550">
    <property type="term" value="P:secondary metabolite biosynthetic process"/>
    <property type="evidence" value="ECO:0007669"/>
    <property type="project" value="TreeGrafter"/>
</dbReference>
<dbReference type="EMBL" id="GG692422">
    <property type="protein sequence ID" value="EER42327.1"/>
    <property type="molecule type" value="Genomic_DNA"/>
</dbReference>
<dbReference type="STRING" id="544712.C6HCN7"/>
<dbReference type="GO" id="GO:0004312">
    <property type="term" value="F:fatty acid synthase activity"/>
    <property type="evidence" value="ECO:0007669"/>
    <property type="project" value="TreeGrafter"/>
</dbReference>
<dbReference type="GO" id="GO:0006633">
    <property type="term" value="P:fatty acid biosynthetic process"/>
    <property type="evidence" value="ECO:0007669"/>
    <property type="project" value="InterPro"/>
</dbReference>
<evidence type="ECO:0000256" key="2">
    <source>
        <dbReference type="ARBA" id="ARBA00022553"/>
    </source>
</evidence>